<gene>
    <name evidence="3" type="ORF">Nepgr_008965</name>
</gene>
<feature type="domain" description="Phosphatidylinositol transfer protein N-terminal" evidence="2">
    <location>
        <begin position="3"/>
        <end position="247"/>
    </location>
</feature>
<dbReference type="PANTHER" id="PTHR10658:SF11">
    <property type="entry name" value="VIBRATOR, ISOFORM B"/>
    <property type="match status" value="1"/>
</dbReference>
<dbReference type="SUPFAM" id="SSF55961">
    <property type="entry name" value="Bet v1-like"/>
    <property type="match status" value="1"/>
</dbReference>
<sequence>MVQIKEFRIVMPMSLEEYEIAQMYMVMKMEQENTTNTEGVEVLESRPIADNAIGNGYHTSKLYRFQSKIPSWITAFAPLDALVLQEEAWNAYPRCKSGFFCPCFKKLVLTVDTIHKADNGRSENVHGLSKEQLASREVEIIDIVSSARDLWSYVVGCCDVDFSKFRSKKTGRGPLLEGWREQCYPVMTAYKLVTVDAPYWGFGKKLEQTLIAGERALFLETHRSCFAWIDEWFGMKLEQLQELEQQNYSMSNKEHERDRPSLREGKEGLERRCSLDSEGSLNQNSQLKTKDCGFALATTDYR</sequence>
<dbReference type="PRINTS" id="PR00391">
    <property type="entry name" value="PITRANSFER"/>
</dbReference>
<evidence type="ECO:0000256" key="1">
    <source>
        <dbReference type="SAM" id="MobiDB-lite"/>
    </source>
</evidence>
<organism evidence="3 4">
    <name type="scientific">Nepenthes gracilis</name>
    <name type="common">Slender pitcher plant</name>
    <dbReference type="NCBI Taxonomy" id="150966"/>
    <lineage>
        <taxon>Eukaryota</taxon>
        <taxon>Viridiplantae</taxon>
        <taxon>Streptophyta</taxon>
        <taxon>Embryophyta</taxon>
        <taxon>Tracheophyta</taxon>
        <taxon>Spermatophyta</taxon>
        <taxon>Magnoliopsida</taxon>
        <taxon>eudicotyledons</taxon>
        <taxon>Gunneridae</taxon>
        <taxon>Pentapetalae</taxon>
        <taxon>Caryophyllales</taxon>
        <taxon>Nepenthaceae</taxon>
        <taxon>Nepenthes</taxon>
    </lineage>
</organism>
<name>A0AAD3XJX8_NEPGR</name>
<protein>
    <recommendedName>
        <fullName evidence="2">Phosphatidylinositol transfer protein N-terminal domain-containing protein</fullName>
    </recommendedName>
</protein>
<evidence type="ECO:0000313" key="3">
    <source>
        <dbReference type="EMBL" id="GMH07125.1"/>
    </source>
</evidence>
<dbReference type="FunFam" id="3.30.530.20:FF:000028">
    <property type="entry name" value="Phosphatidylinositol transfer protein 5"/>
    <property type="match status" value="1"/>
</dbReference>
<reference evidence="3" key="1">
    <citation type="submission" date="2023-05" db="EMBL/GenBank/DDBJ databases">
        <title>Nepenthes gracilis genome sequencing.</title>
        <authorList>
            <person name="Fukushima K."/>
        </authorList>
    </citation>
    <scope>NUCLEOTIDE SEQUENCE</scope>
    <source>
        <strain evidence="3">SING2019-196</strain>
    </source>
</reference>
<feature type="compositionally biased region" description="Basic and acidic residues" evidence="1">
    <location>
        <begin position="252"/>
        <end position="275"/>
    </location>
</feature>
<accession>A0AAD3XJX8</accession>
<dbReference type="InterPro" id="IPR023393">
    <property type="entry name" value="START-like_dom_sf"/>
</dbReference>
<feature type="region of interest" description="Disordered" evidence="1">
    <location>
        <begin position="249"/>
        <end position="282"/>
    </location>
</feature>
<dbReference type="InterPro" id="IPR001666">
    <property type="entry name" value="PI_transfer"/>
</dbReference>
<dbReference type="GO" id="GO:0005737">
    <property type="term" value="C:cytoplasm"/>
    <property type="evidence" value="ECO:0007669"/>
    <property type="project" value="UniProtKB-ARBA"/>
</dbReference>
<dbReference type="PANTHER" id="PTHR10658">
    <property type="entry name" value="PHOSPHATIDYLINOSITOL TRANSFER PROTEIN"/>
    <property type="match status" value="1"/>
</dbReference>
<dbReference type="Gene3D" id="3.30.530.20">
    <property type="match status" value="1"/>
</dbReference>
<keyword evidence="4" id="KW-1185">Reference proteome</keyword>
<dbReference type="Pfam" id="PF02121">
    <property type="entry name" value="IP_trans"/>
    <property type="match status" value="1"/>
</dbReference>
<comment type="caution">
    <text evidence="3">The sequence shown here is derived from an EMBL/GenBank/DDBJ whole genome shotgun (WGS) entry which is preliminary data.</text>
</comment>
<evidence type="ECO:0000259" key="2">
    <source>
        <dbReference type="Pfam" id="PF02121"/>
    </source>
</evidence>
<evidence type="ECO:0000313" key="4">
    <source>
        <dbReference type="Proteomes" id="UP001279734"/>
    </source>
</evidence>
<dbReference type="AlphaFoldDB" id="A0AAD3XJX8"/>
<dbReference type="GO" id="GO:0008526">
    <property type="term" value="F:phosphatidylinositol transfer activity"/>
    <property type="evidence" value="ECO:0007669"/>
    <property type="project" value="UniProtKB-ARBA"/>
</dbReference>
<dbReference type="Proteomes" id="UP001279734">
    <property type="component" value="Unassembled WGS sequence"/>
</dbReference>
<dbReference type="GO" id="GO:0071944">
    <property type="term" value="C:cell periphery"/>
    <property type="evidence" value="ECO:0007669"/>
    <property type="project" value="UniProtKB-ARBA"/>
</dbReference>
<proteinExistence type="predicted"/>
<dbReference type="InterPro" id="IPR055261">
    <property type="entry name" value="PI_transfer_N"/>
</dbReference>
<dbReference type="EMBL" id="BSYO01000007">
    <property type="protein sequence ID" value="GMH07125.1"/>
    <property type="molecule type" value="Genomic_DNA"/>
</dbReference>